<reference evidence="2 3" key="1">
    <citation type="submission" date="2023-11" db="EMBL/GenBank/DDBJ databases">
        <title>Paucibacter sp. nov., isolated from fresh soil in Korea.</title>
        <authorList>
            <person name="Le N.T.T."/>
        </authorList>
    </citation>
    <scope>NUCLEOTIDE SEQUENCE [LARGE SCALE GENOMIC DNA]</scope>
    <source>
        <strain evidence="2 3">R3-3</strain>
    </source>
</reference>
<dbReference type="SMART" id="SM01092">
    <property type="entry name" value="CO_deh_flav_C"/>
    <property type="match status" value="1"/>
</dbReference>
<evidence type="ECO:0000313" key="2">
    <source>
        <dbReference type="EMBL" id="MDY0746883.1"/>
    </source>
</evidence>
<keyword evidence="3" id="KW-1185">Reference proteome</keyword>
<dbReference type="InterPro" id="IPR016166">
    <property type="entry name" value="FAD-bd_PCMH"/>
</dbReference>
<evidence type="ECO:0000259" key="1">
    <source>
        <dbReference type="PROSITE" id="PS51387"/>
    </source>
</evidence>
<dbReference type="InterPro" id="IPR036683">
    <property type="entry name" value="CO_DH_flav_C_dom_sf"/>
</dbReference>
<dbReference type="InterPro" id="IPR002346">
    <property type="entry name" value="Mopterin_DH_FAD-bd"/>
</dbReference>
<dbReference type="RefSeq" id="WP_320424842.1">
    <property type="nucleotide sequence ID" value="NZ_JAXCLA010000006.1"/>
</dbReference>
<evidence type="ECO:0000313" key="3">
    <source>
        <dbReference type="Proteomes" id="UP001285263"/>
    </source>
</evidence>
<dbReference type="PROSITE" id="PS51387">
    <property type="entry name" value="FAD_PCMH"/>
    <property type="match status" value="1"/>
</dbReference>
<dbReference type="InterPro" id="IPR016169">
    <property type="entry name" value="FAD-bd_PCMH_sub2"/>
</dbReference>
<dbReference type="PANTHER" id="PTHR42659">
    <property type="entry name" value="XANTHINE DEHYDROGENASE SUBUNIT C-RELATED"/>
    <property type="match status" value="1"/>
</dbReference>
<dbReference type="InterPro" id="IPR005107">
    <property type="entry name" value="CO_DH_flav_C"/>
</dbReference>
<sequence>MNYFRAHQLDAALQQLASRPLRIVCGATDCYAETGAPPTQTDWLDISLIDALRGISQQGEELRIGAATSWDCIDRSELLPASLREAAHSIGSLQIRLQGTIGGNLCHASPVADGVPALLSLGACVELASVSGVRRLPLEQFLLGRRSTALRPDEILSAVLFDASQVAQPSAFVKLTNRDGTALAVVSTAVRLRWQPQGVLAQAFIAVGGASEVPARLRSLEEDMEGLRAEDLLRAVQAATLAELAPIDDCRGGAAQRLQLARVALERALARCLESGE</sequence>
<organism evidence="2 3">
    <name type="scientific">Roseateles agri</name>
    <dbReference type="NCBI Taxonomy" id="3098619"/>
    <lineage>
        <taxon>Bacteria</taxon>
        <taxon>Pseudomonadati</taxon>
        <taxon>Pseudomonadota</taxon>
        <taxon>Betaproteobacteria</taxon>
        <taxon>Burkholderiales</taxon>
        <taxon>Sphaerotilaceae</taxon>
        <taxon>Roseateles</taxon>
    </lineage>
</organism>
<comment type="caution">
    <text evidence="2">The sequence shown here is derived from an EMBL/GenBank/DDBJ whole genome shotgun (WGS) entry which is preliminary data.</text>
</comment>
<protein>
    <submittedName>
        <fullName evidence="2">FAD binding domain-containing protein</fullName>
    </submittedName>
</protein>
<gene>
    <name evidence="2" type="ORF">SNE35_20390</name>
</gene>
<dbReference type="SUPFAM" id="SSF56176">
    <property type="entry name" value="FAD-binding/transporter-associated domain-like"/>
    <property type="match status" value="1"/>
</dbReference>
<dbReference type="SUPFAM" id="SSF55447">
    <property type="entry name" value="CO dehydrogenase flavoprotein C-terminal domain-like"/>
    <property type="match status" value="1"/>
</dbReference>
<dbReference type="PANTHER" id="PTHR42659:SF9">
    <property type="entry name" value="XANTHINE DEHYDROGENASE FAD-BINDING SUBUNIT XDHB-RELATED"/>
    <property type="match status" value="1"/>
</dbReference>
<dbReference type="InterPro" id="IPR036318">
    <property type="entry name" value="FAD-bd_PCMH-like_sf"/>
</dbReference>
<dbReference type="Proteomes" id="UP001285263">
    <property type="component" value="Unassembled WGS sequence"/>
</dbReference>
<dbReference type="Gene3D" id="3.30.390.50">
    <property type="entry name" value="CO dehydrogenase flavoprotein, C-terminal domain"/>
    <property type="match status" value="1"/>
</dbReference>
<dbReference type="Pfam" id="PF03450">
    <property type="entry name" value="CO_deh_flav_C"/>
    <property type="match status" value="1"/>
</dbReference>
<dbReference type="InterPro" id="IPR051312">
    <property type="entry name" value="Diverse_Substr_Oxidored"/>
</dbReference>
<name>A0ABU5DMC9_9BURK</name>
<accession>A0ABU5DMC9</accession>
<proteinExistence type="predicted"/>
<feature type="domain" description="FAD-binding PCMH-type" evidence="1">
    <location>
        <begin position="1"/>
        <end position="166"/>
    </location>
</feature>
<dbReference type="EMBL" id="JAXCLA010000006">
    <property type="protein sequence ID" value="MDY0746883.1"/>
    <property type="molecule type" value="Genomic_DNA"/>
</dbReference>
<dbReference type="Pfam" id="PF00941">
    <property type="entry name" value="FAD_binding_5"/>
    <property type="match status" value="1"/>
</dbReference>
<dbReference type="Gene3D" id="3.30.465.10">
    <property type="match status" value="1"/>
</dbReference>